<organism evidence="2 3">
    <name type="scientific">Niabella yanshanensis</name>
    <dbReference type="NCBI Taxonomy" id="577386"/>
    <lineage>
        <taxon>Bacteria</taxon>
        <taxon>Pseudomonadati</taxon>
        <taxon>Bacteroidota</taxon>
        <taxon>Chitinophagia</taxon>
        <taxon>Chitinophagales</taxon>
        <taxon>Chitinophagaceae</taxon>
        <taxon>Niabella</taxon>
    </lineage>
</organism>
<gene>
    <name evidence="2" type="ORF">U0035_15585</name>
</gene>
<keyword evidence="1" id="KW-0812">Transmembrane</keyword>
<feature type="transmembrane region" description="Helical" evidence="1">
    <location>
        <begin position="69"/>
        <end position="89"/>
    </location>
</feature>
<keyword evidence="1" id="KW-1133">Transmembrane helix</keyword>
<name>A0ABZ0W3H4_9BACT</name>
<dbReference type="EMBL" id="CP139960">
    <property type="protein sequence ID" value="WQD37094.1"/>
    <property type="molecule type" value="Genomic_DNA"/>
</dbReference>
<accession>A0ABZ0W3H4</accession>
<proteinExistence type="predicted"/>
<sequence length="191" mass="21153">MSDFSFYFIEGWRHIVSTDALDHQLFILALAVVYTFSDWKKVLILVTAFTVGHSLTLALSVLDLIRASSAWVEFLIPVTIVLTAAWNIFNGKPVKNVNTNYFLALFFGLVHGLGFANSIRMMLASDQSLGMGLFGFNVGLEAGQVVVVLIILLLGKVLLELVKVPQRIYIFVVSLAVLLFAAKMAIERVPF</sequence>
<evidence type="ECO:0000313" key="3">
    <source>
        <dbReference type="Proteomes" id="UP001325680"/>
    </source>
</evidence>
<dbReference type="RefSeq" id="WP_114791814.1">
    <property type="nucleotide sequence ID" value="NZ_CP139960.1"/>
</dbReference>
<feature type="transmembrane region" description="Helical" evidence="1">
    <location>
        <begin position="131"/>
        <end position="155"/>
    </location>
</feature>
<reference evidence="2 3" key="1">
    <citation type="submission" date="2023-12" db="EMBL/GenBank/DDBJ databases">
        <title>Genome sequencing and assembly of bacterial species from a model synthetic community.</title>
        <authorList>
            <person name="Hogle S.L."/>
        </authorList>
    </citation>
    <scope>NUCLEOTIDE SEQUENCE [LARGE SCALE GENOMIC DNA]</scope>
    <source>
        <strain evidence="2 3">HAMBI_3031</strain>
    </source>
</reference>
<evidence type="ECO:0000256" key="1">
    <source>
        <dbReference type="SAM" id="Phobius"/>
    </source>
</evidence>
<feature type="transmembrane region" description="Helical" evidence="1">
    <location>
        <begin position="101"/>
        <end position="119"/>
    </location>
</feature>
<feature type="transmembrane region" description="Helical" evidence="1">
    <location>
        <begin position="42"/>
        <end position="62"/>
    </location>
</feature>
<dbReference type="Pfam" id="PF13795">
    <property type="entry name" value="HupE_UreJ_2"/>
    <property type="match status" value="1"/>
</dbReference>
<keyword evidence="1" id="KW-0472">Membrane</keyword>
<feature type="transmembrane region" description="Helical" evidence="1">
    <location>
        <begin position="167"/>
        <end position="186"/>
    </location>
</feature>
<keyword evidence="3" id="KW-1185">Reference proteome</keyword>
<feature type="transmembrane region" description="Helical" evidence="1">
    <location>
        <begin position="20"/>
        <end position="36"/>
    </location>
</feature>
<dbReference type="Proteomes" id="UP001325680">
    <property type="component" value="Chromosome"/>
</dbReference>
<dbReference type="InterPro" id="IPR032809">
    <property type="entry name" value="Put_HupE_UreJ"/>
</dbReference>
<evidence type="ECO:0000313" key="2">
    <source>
        <dbReference type="EMBL" id="WQD37094.1"/>
    </source>
</evidence>
<protein>
    <submittedName>
        <fullName evidence="2">HupE/UreJ family protein</fullName>
    </submittedName>
</protein>